<name>A0ABV8RD97_9SPHN</name>
<sequence length="206" mass="23587">MRKRIDLAAAVRRSPNNLAVAQAALSLLKNGSVRSRGNYSVSISSGEEKAQNRSAIDCKLPNSFWERFKEIEFPEMWKPDDPEDWENCKWDGQFGYGCDWQSGEFYRVEERRYDSMEIKWSGITISEAGWERVAAAANGQETVPVGRPKGLSNQRDNKILVEAKALIASNPKMSNYSAVMQCLPKKNRSKDDLRFDRIYKALNRRQ</sequence>
<protein>
    <submittedName>
        <fullName evidence="1">Uncharacterized protein</fullName>
    </submittedName>
</protein>
<dbReference type="RefSeq" id="WP_381420478.1">
    <property type="nucleotide sequence ID" value="NZ_JBHSDH010000005.1"/>
</dbReference>
<evidence type="ECO:0000313" key="1">
    <source>
        <dbReference type="EMBL" id="MFC4290879.1"/>
    </source>
</evidence>
<proteinExistence type="predicted"/>
<comment type="caution">
    <text evidence="1">The sequence shown here is derived from an EMBL/GenBank/DDBJ whole genome shotgun (WGS) entry which is preliminary data.</text>
</comment>
<organism evidence="1 2">
    <name type="scientific">Sphingorhabdus arenilitoris</name>
    <dbReference type="NCBI Taxonomy" id="1490041"/>
    <lineage>
        <taxon>Bacteria</taxon>
        <taxon>Pseudomonadati</taxon>
        <taxon>Pseudomonadota</taxon>
        <taxon>Alphaproteobacteria</taxon>
        <taxon>Sphingomonadales</taxon>
        <taxon>Sphingomonadaceae</taxon>
        <taxon>Sphingorhabdus</taxon>
    </lineage>
</organism>
<dbReference type="Proteomes" id="UP001595887">
    <property type="component" value="Unassembled WGS sequence"/>
</dbReference>
<dbReference type="EMBL" id="JBHSDH010000005">
    <property type="protein sequence ID" value="MFC4290879.1"/>
    <property type="molecule type" value="Genomic_DNA"/>
</dbReference>
<reference evidence="2" key="1">
    <citation type="journal article" date="2019" name="Int. J. Syst. Evol. Microbiol.">
        <title>The Global Catalogue of Microorganisms (GCM) 10K type strain sequencing project: providing services to taxonomists for standard genome sequencing and annotation.</title>
        <authorList>
            <consortium name="The Broad Institute Genomics Platform"/>
            <consortium name="The Broad Institute Genome Sequencing Center for Infectious Disease"/>
            <person name="Wu L."/>
            <person name="Ma J."/>
        </authorList>
    </citation>
    <scope>NUCLEOTIDE SEQUENCE [LARGE SCALE GENOMIC DNA]</scope>
    <source>
        <strain evidence="2">CECT 8531</strain>
    </source>
</reference>
<accession>A0ABV8RD97</accession>
<keyword evidence="2" id="KW-1185">Reference proteome</keyword>
<evidence type="ECO:0000313" key="2">
    <source>
        <dbReference type="Proteomes" id="UP001595887"/>
    </source>
</evidence>
<gene>
    <name evidence="1" type="ORF">ACFOWX_00420</name>
</gene>